<dbReference type="Proteomes" id="UP000225758">
    <property type="component" value="Segment"/>
</dbReference>
<reference evidence="2 3" key="1">
    <citation type="submission" date="2017-06" db="EMBL/GenBank/DDBJ databases">
        <authorList>
            <person name="Mageeney C.M."/>
            <person name="Olugbade I.D."/>
            <person name="Kenna M.A."/>
            <person name="Ware V.C."/>
            <person name="Garlena R.A."/>
            <person name="Russell D.A."/>
            <person name="Pope W.H."/>
            <person name="Jacobs-Sera D."/>
            <person name="Hendrix R.W."/>
            <person name="Hatfull G.F."/>
        </authorList>
    </citation>
    <scope>NUCLEOTIDE SEQUENCE [LARGE SCALE GENOMIC DNA]</scope>
</reference>
<sequence length="142" mass="16013">MRKIVDFIYTNAIGTNSSALQGVYWNKNSEELVVQFWGGSVIKYASFNEDDYRAFASALSKGRFYSQYVKGNFRGEKMDNETNFVHEQDVVTPFSEVKELEAEVGPSIQVTVNIYVNGDPDSIAKAVERLAPSIRAVQNWRG</sequence>
<dbReference type="EMBL" id="MF358542">
    <property type="protein sequence ID" value="ASR76626.1"/>
    <property type="molecule type" value="Genomic_DNA"/>
</dbReference>
<accession>A0A222YYT8</accession>
<evidence type="ECO:0000313" key="2">
    <source>
        <dbReference type="EMBL" id="ASR76626.1"/>
    </source>
</evidence>
<proteinExistence type="predicted"/>
<feature type="domain" description="KTSC" evidence="1">
    <location>
        <begin position="16"/>
        <end position="73"/>
    </location>
</feature>
<organism evidence="2 3">
    <name type="scientific">Streptomyces phage Sushi23</name>
    <dbReference type="NCBI Taxonomy" id="2015806"/>
    <lineage>
        <taxon>Viruses</taxon>
        <taxon>Duplodnaviria</taxon>
        <taxon>Heunggongvirae</taxon>
        <taxon>Uroviricota</taxon>
        <taxon>Caudoviricetes</taxon>
        <taxon>Stanwilliamsviridae</taxon>
        <taxon>Boydwoodruffvirinae</taxon>
        <taxon>Samistivirus</taxon>
        <taxon>Samistivirus peebs</taxon>
    </lineage>
</organism>
<name>A0A222YYT8_9CAUD</name>
<gene>
    <name evidence="2" type="ORF">SEA_SUSHI23_241</name>
</gene>
<dbReference type="Pfam" id="PF13619">
    <property type="entry name" value="KTSC"/>
    <property type="match status" value="1"/>
</dbReference>
<dbReference type="InterPro" id="IPR025309">
    <property type="entry name" value="KTSC_dom"/>
</dbReference>
<protein>
    <recommendedName>
        <fullName evidence="1">KTSC domain-containing protein</fullName>
    </recommendedName>
</protein>
<evidence type="ECO:0000259" key="1">
    <source>
        <dbReference type="Pfam" id="PF13619"/>
    </source>
</evidence>
<evidence type="ECO:0000313" key="3">
    <source>
        <dbReference type="Proteomes" id="UP000225758"/>
    </source>
</evidence>